<organism evidence="2 3">
    <name type="scientific">Paucibacter sediminis</name>
    <dbReference type="NCBI Taxonomy" id="3019553"/>
    <lineage>
        <taxon>Bacteria</taxon>
        <taxon>Pseudomonadati</taxon>
        <taxon>Pseudomonadota</taxon>
        <taxon>Betaproteobacteria</taxon>
        <taxon>Burkholderiales</taxon>
        <taxon>Sphaerotilaceae</taxon>
        <taxon>Roseateles</taxon>
    </lineage>
</organism>
<keyword evidence="1" id="KW-0812">Transmembrane</keyword>
<feature type="transmembrane region" description="Helical" evidence="1">
    <location>
        <begin position="28"/>
        <end position="54"/>
    </location>
</feature>
<accession>A0AA95SMW3</accession>
<keyword evidence="3" id="KW-1185">Reference proteome</keyword>
<evidence type="ECO:0000313" key="2">
    <source>
        <dbReference type="EMBL" id="WIT10595.1"/>
    </source>
</evidence>
<dbReference type="KEGG" id="pais:PFX98_16965"/>
<evidence type="ECO:0000256" key="1">
    <source>
        <dbReference type="SAM" id="Phobius"/>
    </source>
</evidence>
<proteinExistence type="predicted"/>
<keyword evidence="1" id="KW-0472">Membrane</keyword>
<feature type="transmembrane region" description="Helical" evidence="1">
    <location>
        <begin position="418"/>
        <end position="441"/>
    </location>
</feature>
<sequence>MSGALRWLAPIWPVALADLRERSRGRGFVLALLLCGALAGLVLRGDMMLAVGGYRGAHNAAWVGAQMALVFNTMMSLFGYFLIKGGVQRDARSGMDQILGSTGLGALRYMLGKWLSHLLLLLSMLLVMLAMAVLQQFLPPAGLAQVAMAGPWQAATALLGPFLVLSLPLLMLLAALSLVFESLPWMRGALGNGVVVLLLGVLMSQAVLRSERGAAEPLGISVLVPDMRAALLSQVPQEKLPGYTLGSGFTSATQLRQQGVFQWNGMAWTARQVLTQWAFVLPAAGLLGLAACFHAAYVARGRRMPAAEPLAELAEAEPRGAGRLRQVLRLPPGLRRFGPLLWAELRLLLRQPRWWQAGALALMVAGALLTGARAQHDLLLASLAWAALMLAPAGGRAPAHDAGALLGSSACGGRSQRLALFAAGVLLCLALCGGAGLAMLAAGRWELLLATAAACLFLPALLISLGAWSGGPHLGESVAMLWLLLGWQGLTPLDPLLSGAPVYAGLALLAWAAGELMPRRRLEQAWA</sequence>
<name>A0AA95SMW3_9BURK</name>
<feature type="transmembrane region" description="Helical" evidence="1">
    <location>
        <begin position="378"/>
        <end position="397"/>
    </location>
</feature>
<feature type="transmembrane region" description="Helical" evidence="1">
    <location>
        <begin position="277"/>
        <end position="299"/>
    </location>
</feature>
<protein>
    <submittedName>
        <fullName evidence="2">Uncharacterized protein</fullName>
    </submittedName>
</protein>
<dbReference type="RefSeq" id="WP_285231668.1">
    <property type="nucleotide sequence ID" value="NZ_CP116346.1"/>
</dbReference>
<feature type="transmembrane region" description="Helical" evidence="1">
    <location>
        <begin position="158"/>
        <end position="180"/>
    </location>
</feature>
<feature type="transmembrane region" description="Helical" evidence="1">
    <location>
        <begin position="447"/>
        <end position="467"/>
    </location>
</feature>
<dbReference type="Proteomes" id="UP001177769">
    <property type="component" value="Chromosome"/>
</dbReference>
<gene>
    <name evidence="2" type="ORF">PFX98_16965</name>
</gene>
<feature type="transmembrane region" description="Helical" evidence="1">
    <location>
        <begin position="354"/>
        <end position="372"/>
    </location>
</feature>
<evidence type="ECO:0000313" key="3">
    <source>
        <dbReference type="Proteomes" id="UP001177769"/>
    </source>
</evidence>
<keyword evidence="1" id="KW-1133">Transmembrane helix</keyword>
<dbReference type="AlphaFoldDB" id="A0AA95SMW3"/>
<feature type="transmembrane region" description="Helical" evidence="1">
    <location>
        <begin position="118"/>
        <end position="138"/>
    </location>
</feature>
<feature type="transmembrane region" description="Helical" evidence="1">
    <location>
        <begin position="60"/>
        <end position="83"/>
    </location>
</feature>
<reference evidence="2" key="1">
    <citation type="submission" date="2023-01" db="EMBL/GenBank/DDBJ databases">
        <title>Whole genome sequence of Paucibacter sp. S2-9 isolated from pond sediment.</title>
        <authorList>
            <person name="Jung J.Y."/>
        </authorList>
    </citation>
    <scope>NUCLEOTIDE SEQUENCE</scope>
    <source>
        <strain evidence="2">S2-9</strain>
    </source>
</reference>
<feature type="transmembrane region" description="Helical" evidence="1">
    <location>
        <begin position="496"/>
        <end position="514"/>
    </location>
</feature>
<dbReference type="EMBL" id="CP116346">
    <property type="protein sequence ID" value="WIT10595.1"/>
    <property type="molecule type" value="Genomic_DNA"/>
</dbReference>